<dbReference type="EMBL" id="SPPK01000003">
    <property type="protein sequence ID" value="TFU89011.1"/>
    <property type="molecule type" value="Genomic_DNA"/>
</dbReference>
<dbReference type="OrthoDB" id="961769at2"/>
<evidence type="ECO:0000313" key="3">
    <source>
        <dbReference type="Proteomes" id="UP000298285"/>
    </source>
</evidence>
<protein>
    <submittedName>
        <fullName evidence="2">DNA-binding protein</fullName>
    </submittedName>
</protein>
<reference evidence="2 3" key="1">
    <citation type="submission" date="2019-03" db="EMBL/GenBank/DDBJ databases">
        <title>Diversity of the mouse oral microbiome.</title>
        <authorList>
            <person name="Joseph S."/>
            <person name="Aduse-Opoku J."/>
            <person name="Curtis M."/>
            <person name="Wade W."/>
            <person name="Hashim A."/>
        </authorList>
    </citation>
    <scope>NUCLEOTIDE SEQUENCE [LARGE SCALE GENOMIC DNA]</scope>
    <source>
        <strain evidence="2 3">P11</strain>
    </source>
</reference>
<dbReference type="PANTHER" id="PTHR34585:SF22">
    <property type="entry name" value="HELIX-TURN-HELIX DOMAIN-CONTAINING PROTEIN"/>
    <property type="match status" value="1"/>
</dbReference>
<evidence type="ECO:0000313" key="2">
    <source>
        <dbReference type="EMBL" id="TFU89011.1"/>
    </source>
</evidence>
<proteinExistence type="predicted"/>
<dbReference type="InterPro" id="IPR009061">
    <property type="entry name" value="DNA-bd_dom_put_sf"/>
</dbReference>
<dbReference type="AlphaFoldDB" id="A0A4Y9IKY5"/>
<name>A0A4Y9IKY5_9BACT</name>
<keyword evidence="2" id="KW-0238">DNA-binding</keyword>
<organism evidence="2 3">
    <name type="scientific">Dysgonomonas mossii</name>
    <dbReference type="NCBI Taxonomy" id="163665"/>
    <lineage>
        <taxon>Bacteria</taxon>
        <taxon>Pseudomonadati</taxon>
        <taxon>Bacteroidota</taxon>
        <taxon>Bacteroidia</taxon>
        <taxon>Bacteroidales</taxon>
        <taxon>Dysgonomonadaceae</taxon>
        <taxon>Dysgonomonas</taxon>
    </lineage>
</organism>
<dbReference type="SUPFAM" id="SSF46955">
    <property type="entry name" value="Putative DNA-binding domain"/>
    <property type="match status" value="1"/>
</dbReference>
<dbReference type="PANTHER" id="PTHR34585">
    <property type="match status" value="1"/>
</dbReference>
<accession>A0A4Y9IKY5</accession>
<dbReference type="RefSeq" id="WP_135105306.1">
    <property type="nucleotide sequence ID" value="NZ_JADGKW010000003.1"/>
</dbReference>
<sequence>MKKITESDARVSYFFNTIDRITLLLEDLLASQKPLLNGERYITDEDLSELLKVHRRTLNDYRKKGILRYIYFGGKVLYRESDIQRVLNELYMPKWR</sequence>
<dbReference type="Pfam" id="PF12728">
    <property type="entry name" value="HTH_17"/>
    <property type="match status" value="1"/>
</dbReference>
<feature type="domain" description="Helix-turn-helix" evidence="1">
    <location>
        <begin position="42"/>
        <end position="89"/>
    </location>
</feature>
<dbReference type="GO" id="GO:0003677">
    <property type="term" value="F:DNA binding"/>
    <property type="evidence" value="ECO:0007669"/>
    <property type="project" value="UniProtKB-KW"/>
</dbReference>
<comment type="caution">
    <text evidence="2">The sequence shown here is derived from an EMBL/GenBank/DDBJ whole genome shotgun (WGS) entry which is preliminary data.</text>
</comment>
<dbReference type="Proteomes" id="UP000298285">
    <property type="component" value="Unassembled WGS sequence"/>
</dbReference>
<dbReference type="InterPro" id="IPR041657">
    <property type="entry name" value="HTH_17"/>
</dbReference>
<gene>
    <name evidence="2" type="ORF">E4T88_10000</name>
</gene>
<evidence type="ECO:0000259" key="1">
    <source>
        <dbReference type="Pfam" id="PF12728"/>
    </source>
</evidence>